<keyword evidence="6 8" id="KW-1133">Transmembrane helix</keyword>
<evidence type="ECO:0000256" key="5">
    <source>
        <dbReference type="ARBA" id="ARBA00022692"/>
    </source>
</evidence>
<dbReference type="Proteomes" id="UP000674234">
    <property type="component" value="Unassembled WGS sequence"/>
</dbReference>
<dbReference type="InterPro" id="IPR000522">
    <property type="entry name" value="ABC_transptr_permease_BtuC"/>
</dbReference>
<reference evidence="9" key="1">
    <citation type="submission" date="2021-02" db="EMBL/GenBank/DDBJ databases">
        <title>Draft genome sequence of Microbispora sp. RL4-1S isolated from rice leaves in Thailand.</title>
        <authorList>
            <person name="Muangham S."/>
            <person name="Duangmal K."/>
        </authorList>
    </citation>
    <scope>NUCLEOTIDE SEQUENCE</scope>
    <source>
        <strain evidence="9">RL4-1S</strain>
    </source>
</reference>
<dbReference type="InterPro" id="IPR037294">
    <property type="entry name" value="ABC_BtuC-like"/>
</dbReference>
<evidence type="ECO:0000256" key="7">
    <source>
        <dbReference type="ARBA" id="ARBA00023136"/>
    </source>
</evidence>
<feature type="transmembrane region" description="Helical" evidence="8">
    <location>
        <begin position="72"/>
        <end position="92"/>
    </location>
</feature>
<keyword evidence="4" id="KW-1003">Cell membrane</keyword>
<dbReference type="Gene3D" id="1.10.3470.10">
    <property type="entry name" value="ABC transporter involved in vitamin B12 uptake, BtuC"/>
    <property type="match status" value="1"/>
</dbReference>
<dbReference type="GO" id="GO:0022857">
    <property type="term" value="F:transmembrane transporter activity"/>
    <property type="evidence" value="ECO:0007669"/>
    <property type="project" value="InterPro"/>
</dbReference>
<sequence length="342" mass="34034">MPTADSPPVPVEAAARRRIALGPLPVMAALLVVAVIAAACVGASGLPLARAVHGLFVWDGSADHELVIGVRLPRAVLSVLVGANLAVAGLLAQTLTRNPLASPQTFGVNAGASLAIVLTAAVLPSTGVLGAVPSAFAGAAGVGAIMWFLSLSGAVSAVGLALAGITLQLLLTALVQALLIMSNTTQDLVFWLAGSVTGADWPKVAVVLPFTVVCGVTVLLAARHLGLLELDATTGASLGQNTRRVAALAAALVVLLAGSAVAVSGPIGFVGLIVPHIARRLPGGAGLRRQAVLCLVGGPLLLVCADLLGRVLAFPAELPVGVVTALLGAPVFLLLAVRGRGR</sequence>
<dbReference type="CDD" id="cd06550">
    <property type="entry name" value="TM_ABC_iron-siderophores_like"/>
    <property type="match status" value="1"/>
</dbReference>
<dbReference type="PANTHER" id="PTHR30472:SF1">
    <property type="entry name" value="FE(3+) DICITRATE TRANSPORT SYSTEM PERMEASE PROTEIN FECC-RELATED"/>
    <property type="match status" value="1"/>
</dbReference>
<evidence type="ECO:0000256" key="8">
    <source>
        <dbReference type="SAM" id="Phobius"/>
    </source>
</evidence>
<dbReference type="PANTHER" id="PTHR30472">
    <property type="entry name" value="FERRIC ENTEROBACTIN TRANSPORT SYSTEM PERMEASE PROTEIN"/>
    <property type="match status" value="1"/>
</dbReference>
<feature type="transmembrane region" description="Helical" evidence="8">
    <location>
        <begin position="204"/>
        <end position="225"/>
    </location>
</feature>
<dbReference type="EMBL" id="JAFCNB010000005">
    <property type="protein sequence ID" value="MBP2704317.1"/>
    <property type="molecule type" value="Genomic_DNA"/>
</dbReference>
<organism evidence="9 10">
    <name type="scientific">Microbispora oryzae</name>
    <dbReference type="NCBI Taxonomy" id="2806554"/>
    <lineage>
        <taxon>Bacteria</taxon>
        <taxon>Bacillati</taxon>
        <taxon>Actinomycetota</taxon>
        <taxon>Actinomycetes</taxon>
        <taxon>Streptosporangiales</taxon>
        <taxon>Streptosporangiaceae</taxon>
        <taxon>Microbispora</taxon>
    </lineage>
</organism>
<keyword evidence="10" id="KW-1185">Reference proteome</keyword>
<keyword evidence="7 8" id="KW-0472">Membrane</keyword>
<evidence type="ECO:0000313" key="10">
    <source>
        <dbReference type="Proteomes" id="UP000674234"/>
    </source>
</evidence>
<keyword evidence="3" id="KW-0813">Transport</keyword>
<feature type="transmembrane region" description="Helical" evidence="8">
    <location>
        <begin position="26"/>
        <end position="51"/>
    </location>
</feature>
<feature type="transmembrane region" description="Helical" evidence="8">
    <location>
        <begin position="112"/>
        <end position="132"/>
    </location>
</feature>
<gene>
    <name evidence="9" type="ORF">JOL79_10885</name>
</gene>
<dbReference type="Pfam" id="PF01032">
    <property type="entry name" value="FecCD"/>
    <property type="match status" value="1"/>
</dbReference>
<dbReference type="GO" id="GO:0033214">
    <property type="term" value="P:siderophore-iron import into cell"/>
    <property type="evidence" value="ECO:0007669"/>
    <property type="project" value="TreeGrafter"/>
</dbReference>
<dbReference type="RefSeq" id="WP_210155627.1">
    <property type="nucleotide sequence ID" value="NZ_JAFCNB010000005.1"/>
</dbReference>
<keyword evidence="5 8" id="KW-0812">Transmembrane</keyword>
<dbReference type="AlphaFoldDB" id="A0A940WJB9"/>
<proteinExistence type="inferred from homology"/>
<feature type="transmembrane region" description="Helical" evidence="8">
    <location>
        <begin position="245"/>
        <end position="278"/>
    </location>
</feature>
<evidence type="ECO:0000256" key="3">
    <source>
        <dbReference type="ARBA" id="ARBA00022448"/>
    </source>
</evidence>
<accession>A0A940WJB9</accession>
<comment type="subcellular location">
    <subcellularLocation>
        <location evidence="1">Cell membrane</location>
        <topology evidence="1">Multi-pass membrane protein</topology>
    </subcellularLocation>
</comment>
<name>A0A940WJB9_9ACTN</name>
<evidence type="ECO:0000256" key="2">
    <source>
        <dbReference type="ARBA" id="ARBA00007935"/>
    </source>
</evidence>
<evidence type="ECO:0000256" key="6">
    <source>
        <dbReference type="ARBA" id="ARBA00022989"/>
    </source>
</evidence>
<dbReference type="SUPFAM" id="SSF81345">
    <property type="entry name" value="ABC transporter involved in vitamin B12 uptake, BtuC"/>
    <property type="match status" value="1"/>
</dbReference>
<dbReference type="GO" id="GO:0005886">
    <property type="term" value="C:plasma membrane"/>
    <property type="evidence" value="ECO:0007669"/>
    <property type="project" value="UniProtKB-SubCell"/>
</dbReference>
<evidence type="ECO:0000256" key="4">
    <source>
        <dbReference type="ARBA" id="ARBA00022475"/>
    </source>
</evidence>
<feature type="transmembrane region" description="Helical" evidence="8">
    <location>
        <begin position="318"/>
        <end position="337"/>
    </location>
</feature>
<evidence type="ECO:0000256" key="1">
    <source>
        <dbReference type="ARBA" id="ARBA00004651"/>
    </source>
</evidence>
<protein>
    <submittedName>
        <fullName evidence="9">Iron ABC transporter permease</fullName>
    </submittedName>
</protein>
<evidence type="ECO:0000313" key="9">
    <source>
        <dbReference type="EMBL" id="MBP2704317.1"/>
    </source>
</evidence>
<comment type="similarity">
    <text evidence="2">Belongs to the binding-protein-dependent transport system permease family. FecCD subfamily.</text>
</comment>
<comment type="caution">
    <text evidence="9">The sequence shown here is derived from an EMBL/GenBank/DDBJ whole genome shotgun (WGS) entry which is preliminary data.</text>
</comment>